<feature type="compositionally biased region" description="Acidic residues" evidence="1">
    <location>
        <begin position="1"/>
        <end position="19"/>
    </location>
</feature>
<evidence type="ECO:0000313" key="3">
    <source>
        <dbReference type="Proteomes" id="UP001328107"/>
    </source>
</evidence>
<sequence length="92" mass="10525">DEPIDEFDDEKQEESFADDTEAKSGGVGDIPLFNTIAPNEFKEKSKEFKNEPIDVFKQDFQQPCDGVPIKHITPVKRSKVMGIEMRRHKCVV</sequence>
<gene>
    <name evidence="2" type="ORF">PMAYCL1PPCAC_01177</name>
</gene>
<feature type="non-terminal residue" evidence="2">
    <location>
        <position position="92"/>
    </location>
</feature>
<evidence type="ECO:0000313" key="2">
    <source>
        <dbReference type="EMBL" id="GMR30982.1"/>
    </source>
</evidence>
<dbReference type="EMBL" id="BTRK01000001">
    <property type="protein sequence ID" value="GMR30982.1"/>
    <property type="molecule type" value="Genomic_DNA"/>
</dbReference>
<protein>
    <submittedName>
        <fullName evidence="2">Uncharacterized protein</fullName>
    </submittedName>
</protein>
<feature type="non-terminal residue" evidence="2">
    <location>
        <position position="1"/>
    </location>
</feature>
<evidence type="ECO:0000256" key="1">
    <source>
        <dbReference type="SAM" id="MobiDB-lite"/>
    </source>
</evidence>
<organism evidence="2 3">
    <name type="scientific">Pristionchus mayeri</name>
    <dbReference type="NCBI Taxonomy" id="1317129"/>
    <lineage>
        <taxon>Eukaryota</taxon>
        <taxon>Metazoa</taxon>
        <taxon>Ecdysozoa</taxon>
        <taxon>Nematoda</taxon>
        <taxon>Chromadorea</taxon>
        <taxon>Rhabditida</taxon>
        <taxon>Rhabditina</taxon>
        <taxon>Diplogasteromorpha</taxon>
        <taxon>Diplogasteroidea</taxon>
        <taxon>Neodiplogasteridae</taxon>
        <taxon>Pristionchus</taxon>
    </lineage>
</organism>
<name>A0AAN4YXX4_9BILA</name>
<accession>A0AAN4YXX4</accession>
<feature type="region of interest" description="Disordered" evidence="1">
    <location>
        <begin position="1"/>
        <end position="29"/>
    </location>
</feature>
<proteinExistence type="predicted"/>
<reference evidence="3" key="1">
    <citation type="submission" date="2022-10" db="EMBL/GenBank/DDBJ databases">
        <title>Genome assembly of Pristionchus species.</title>
        <authorList>
            <person name="Yoshida K."/>
            <person name="Sommer R.J."/>
        </authorList>
    </citation>
    <scope>NUCLEOTIDE SEQUENCE [LARGE SCALE GENOMIC DNA]</scope>
    <source>
        <strain evidence="3">RS5460</strain>
    </source>
</reference>
<dbReference type="Proteomes" id="UP001328107">
    <property type="component" value="Unassembled WGS sequence"/>
</dbReference>
<keyword evidence="3" id="KW-1185">Reference proteome</keyword>
<comment type="caution">
    <text evidence="2">The sequence shown here is derived from an EMBL/GenBank/DDBJ whole genome shotgun (WGS) entry which is preliminary data.</text>
</comment>
<dbReference type="AlphaFoldDB" id="A0AAN4YXX4"/>